<organism evidence="2 3">
    <name type="scientific">Gambusia affinis</name>
    <name type="common">Western mosquitofish</name>
    <name type="synonym">Heterandria affinis</name>
    <dbReference type="NCBI Taxonomy" id="33528"/>
    <lineage>
        <taxon>Eukaryota</taxon>
        <taxon>Metazoa</taxon>
        <taxon>Chordata</taxon>
        <taxon>Craniata</taxon>
        <taxon>Vertebrata</taxon>
        <taxon>Euteleostomi</taxon>
        <taxon>Actinopterygii</taxon>
        <taxon>Neopterygii</taxon>
        <taxon>Teleostei</taxon>
        <taxon>Neoteleostei</taxon>
        <taxon>Acanthomorphata</taxon>
        <taxon>Ovalentaria</taxon>
        <taxon>Atherinomorphae</taxon>
        <taxon>Cyprinodontiformes</taxon>
        <taxon>Poeciliidae</taxon>
        <taxon>Poeciliinae</taxon>
        <taxon>Gambusia</taxon>
    </lineage>
</organism>
<sequence>MDGWMDGNDTTVIGLIKNNYETAYREEVDGLAEWCLTNNLLLNTEKTMELIVDFKRTANPHSTIYIKETVECVNSFKFMGVHIFKDLTWTTGCSKLVKKDRQHLFFLRTLRKNQLSSDILMNFYRCTIENILSNRITVYYSSCSASDPKVLQRW</sequence>
<gene>
    <name evidence="2" type="ORF">CCH79_00019477</name>
</gene>
<dbReference type="Proteomes" id="UP000250572">
    <property type="component" value="Unassembled WGS sequence"/>
</dbReference>
<feature type="domain" description="Alkylated DNA repair protein AlkB homologue 8 N-terminal" evidence="1">
    <location>
        <begin position="89"/>
        <end position="129"/>
    </location>
</feature>
<proteinExistence type="predicted"/>
<name>A0A315VUT1_GAMAF</name>
<dbReference type="InterPro" id="IPR015095">
    <property type="entry name" value="AlkB_hom8_N"/>
</dbReference>
<reference evidence="2 3" key="1">
    <citation type="journal article" date="2018" name="G3 (Bethesda)">
        <title>A High-Quality Reference Genome for the Invasive Mosquitofish Gambusia affinis Using a Chicago Library.</title>
        <authorList>
            <person name="Hoffberg S.L."/>
            <person name="Troendle N.J."/>
            <person name="Glenn T.C."/>
            <person name="Mahmud O."/>
            <person name="Louha S."/>
            <person name="Chalopin D."/>
            <person name="Bennetzen J.L."/>
            <person name="Mauricio R."/>
        </authorList>
    </citation>
    <scope>NUCLEOTIDE SEQUENCE [LARGE SCALE GENOMIC DNA]</scope>
    <source>
        <strain evidence="2">NE01/NJP1002.9</strain>
        <tissue evidence="2">Muscle</tissue>
    </source>
</reference>
<dbReference type="GO" id="GO:0016706">
    <property type="term" value="F:2-oxoglutarate-dependent dioxygenase activity"/>
    <property type="evidence" value="ECO:0007669"/>
    <property type="project" value="InterPro"/>
</dbReference>
<protein>
    <recommendedName>
        <fullName evidence="1">Alkylated DNA repair protein AlkB homologue 8 N-terminal domain-containing protein</fullName>
    </recommendedName>
</protein>
<dbReference type="Pfam" id="PF09004">
    <property type="entry name" value="ALKBH8_N"/>
    <property type="match status" value="1"/>
</dbReference>
<dbReference type="EMBL" id="NHOQ01001024">
    <property type="protein sequence ID" value="PWA27298.1"/>
    <property type="molecule type" value="Genomic_DNA"/>
</dbReference>
<evidence type="ECO:0000313" key="3">
    <source>
        <dbReference type="Proteomes" id="UP000250572"/>
    </source>
</evidence>
<evidence type="ECO:0000313" key="2">
    <source>
        <dbReference type="EMBL" id="PWA27298.1"/>
    </source>
</evidence>
<dbReference type="AlphaFoldDB" id="A0A315VUT1"/>
<keyword evidence="3" id="KW-1185">Reference proteome</keyword>
<comment type="caution">
    <text evidence="2">The sequence shown here is derived from an EMBL/GenBank/DDBJ whole genome shotgun (WGS) entry which is preliminary data.</text>
</comment>
<evidence type="ECO:0000259" key="1">
    <source>
        <dbReference type="Pfam" id="PF09004"/>
    </source>
</evidence>
<dbReference type="GO" id="GO:0008168">
    <property type="term" value="F:methyltransferase activity"/>
    <property type="evidence" value="ECO:0007669"/>
    <property type="project" value="InterPro"/>
</dbReference>
<accession>A0A315VUT1</accession>